<proteinExistence type="predicted"/>
<dbReference type="AlphaFoldDB" id="A0AAJ1EZM7"/>
<dbReference type="RefSeq" id="WP_173878632.1">
    <property type="nucleotide sequence ID" value="NZ_JAAIMT010000003.1"/>
</dbReference>
<evidence type="ECO:0000256" key="1">
    <source>
        <dbReference type="ARBA" id="ARBA00023125"/>
    </source>
</evidence>
<protein>
    <submittedName>
        <fullName evidence="3">Helix-turn-helix domain-containing protein</fullName>
    </submittedName>
</protein>
<evidence type="ECO:0000313" key="3">
    <source>
        <dbReference type="EMBL" id="MCB5492800.1"/>
    </source>
</evidence>
<accession>A0AAJ1EZM7</accession>
<gene>
    <name evidence="3" type="ORF">LIQ10_03445</name>
</gene>
<dbReference type="CDD" id="cd00093">
    <property type="entry name" value="HTH_XRE"/>
    <property type="match status" value="2"/>
</dbReference>
<dbReference type="Proteomes" id="UP001297422">
    <property type="component" value="Unassembled WGS sequence"/>
</dbReference>
<keyword evidence="1" id="KW-0238">DNA-binding</keyword>
<sequence length="183" mass="20333">MSNIGEKIKELRTESGATQLQLGEYAGCSGQVISNIERGYTNPSAQVLNKIAEFFHVPSDYLLGKSKSQWIALDPETRMPCIGSRISDLMQDANMSPEDLANRVEISVQTALEILNGAITPNIDVLAKISKALNTSIDFLIGAVPFQTIISSEEEQDIILYYRRMSKSGKRMIMGDFEKLKDR</sequence>
<feature type="domain" description="HTH cro/C1-type" evidence="2">
    <location>
        <begin position="86"/>
        <end position="140"/>
    </location>
</feature>
<organism evidence="3 4">
    <name type="scientific">Mediterraneibacter gnavus</name>
    <name type="common">Ruminococcus gnavus</name>
    <dbReference type="NCBI Taxonomy" id="33038"/>
    <lineage>
        <taxon>Bacteria</taxon>
        <taxon>Bacillati</taxon>
        <taxon>Bacillota</taxon>
        <taxon>Clostridia</taxon>
        <taxon>Lachnospirales</taxon>
        <taxon>Lachnospiraceae</taxon>
        <taxon>Mediterraneibacter</taxon>
    </lineage>
</organism>
<reference evidence="3" key="1">
    <citation type="submission" date="2021-10" db="EMBL/GenBank/DDBJ databases">
        <title>Collection of gut derived symbiotic bacterial strains cultured from healthy donors.</title>
        <authorList>
            <person name="Lin H."/>
            <person name="Littmann E."/>
            <person name="Claire K."/>
            <person name="Pamer E."/>
        </authorList>
    </citation>
    <scope>NUCLEOTIDE SEQUENCE</scope>
    <source>
        <strain evidence="3">MSK.23.4</strain>
    </source>
</reference>
<dbReference type="Gene3D" id="1.10.260.40">
    <property type="entry name" value="lambda repressor-like DNA-binding domains"/>
    <property type="match status" value="2"/>
</dbReference>
<dbReference type="PANTHER" id="PTHR46558">
    <property type="entry name" value="TRACRIPTIONAL REGULATORY PROTEIN-RELATED-RELATED"/>
    <property type="match status" value="1"/>
</dbReference>
<dbReference type="Pfam" id="PF13443">
    <property type="entry name" value="HTH_26"/>
    <property type="match status" value="1"/>
</dbReference>
<dbReference type="GO" id="GO:0003677">
    <property type="term" value="F:DNA binding"/>
    <property type="evidence" value="ECO:0007669"/>
    <property type="project" value="UniProtKB-KW"/>
</dbReference>
<dbReference type="PANTHER" id="PTHR46558:SF11">
    <property type="entry name" value="HTH-TYPE TRANSCRIPTIONAL REGULATOR XRE"/>
    <property type="match status" value="1"/>
</dbReference>
<dbReference type="SUPFAM" id="SSF47413">
    <property type="entry name" value="lambda repressor-like DNA-binding domains"/>
    <property type="match status" value="2"/>
</dbReference>
<evidence type="ECO:0000259" key="2">
    <source>
        <dbReference type="PROSITE" id="PS50943"/>
    </source>
</evidence>
<evidence type="ECO:0000313" key="4">
    <source>
        <dbReference type="Proteomes" id="UP001297422"/>
    </source>
</evidence>
<dbReference type="SMART" id="SM00530">
    <property type="entry name" value="HTH_XRE"/>
    <property type="match status" value="2"/>
</dbReference>
<dbReference type="PROSITE" id="PS50943">
    <property type="entry name" value="HTH_CROC1"/>
    <property type="match status" value="2"/>
</dbReference>
<dbReference type="Pfam" id="PF01381">
    <property type="entry name" value="HTH_3"/>
    <property type="match status" value="1"/>
</dbReference>
<comment type="caution">
    <text evidence="3">The sequence shown here is derived from an EMBL/GenBank/DDBJ whole genome shotgun (WGS) entry which is preliminary data.</text>
</comment>
<dbReference type="InterPro" id="IPR010982">
    <property type="entry name" value="Lambda_DNA-bd_dom_sf"/>
</dbReference>
<feature type="domain" description="HTH cro/C1-type" evidence="2">
    <location>
        <begin position="8"/>
        <end position="62"/>
    </location>
</feature>
<name>A0AAJ1EZM7_MEDGN</name>
<dbReference type="InterPro" id="IPR001387">
    <property type="entry name" value="Cro/C1-type_HTH"/>
</dbReference>
<dbReference type="EMBL" id="JAJBNC010000004">
    <property type="protein sequence ID" value="MCB5492800.1"/>
    <property type="molecule type" value="Genomic_DNA"/>
</dbReference>